<keyword evidence="7" id="KW-0862">Zinc</keyword>
<proteinExistence type="inferred from homology"/>
<evidence type="ECO:0000256" key="9">
    <source>
        <dbReference type="ARBA" id="ARBA00047589"/>
    </source>
</evidence>
<sequence length="190" mass="20670">MEKFIPVAMSNRHLHVTRKDLDILFGEGHELTNMKDLSQPGQYACEEKVDIVGPKSTLKGVRILGPVRPATQVEISMFDARTMGVEGIVRASGNIAGTPGCTLVGPKGQVKLEEGVIVAARHIHMHTSDAPKFGLKDKDIVKVRVGKERAVVFENVVVRVHPEYALDMHIDIEEGNAAGISNGDMGEIIK</sequence>
<dbReference type="Proteomes" id="UP001651880">
    <property type="component" value="Unassembled WGS sequence"/>
</dbReference>
<comment type="caution">
    <text evidence="11">The sequence shown here is derived from an EMBL/GenBank/DDBJ whole genome shotgun (WGS) entry which is preliminary data.</text>
</comment>
<dbReference type="RefSeq" id="WP_255228305.1">
    <property type="nucleotide sequence ID" value="NZ_JAJEKE010000015.1"/>
</dbReference>
<dbReference type="InterPro" id="IPR008300">
    <property type="entry name" value="PTAC"/>
</dbReference>
<organism evidence="11 12">
    <name type="scientific">Lutispora saccharofermentans</name>
    <dbReference type="NCBI Taxonomy" id="3024236"/>
    <lineage>
        <taxon>Bacteria</taxon>
        <taxon>Bacillati</taxon>
        <taxon>Bacillota</taxon>
        <taxon>Clostridia</taxon>
        <taxon>Lutisporales</taxon>
        <taxon>Lutisporaceae</taxon>
        <taxon>Lutispora</taxon>
    </lineage>
</organism>
<reference evidence="11 12" key="1">
    <citation type="submission" date="2021-10" db="EMBL/GenBank/DDBJ databases">
        <title>Lutispora strain m25 sp. nov., a thermophilic, non-spore-forming bacterium isolated from a lab-scale methanogenic bioreactor digesting anaerobic sludge.</title>
        <authorList>
            <person name="El Houari A."/>
            <person name="Mcdonald J."/>
        </authorList>
    </citation>
    <scope>NUCLEOTIDE SEQUENCE [LARGE SCALE GENOMIC DNA]</scope>
    <source>
        <strain evidence="12">m25</strain>
    </source>
</reference>
<comment type="catalytic activity">
    <reaction evidence="9 10">
        <text>propanoyl-CoA + phosphate = propanoyl phosphate + CoA</text>
        <dbReference type="Rhea" id="RHEA:28046"/>
        <dbReference type="ChEBI" id="CHEBI:43474"/>
        <dbReference type="ChEBI" id="CHEBI:57287"/>
        <dbReference type="ChEBI" id="CHEBI:57392"/>
        <dbReference type="ChEBI" id="CHEBI:58933"/>
        <dbReference type="EC" id="2.3.1.222"/>
    </reaction>
</comment>
<evidence type="ECO:0000256" key="2">
    <source>
        <dbReference type="ARBA" id="ARBA00007342"/>
    </source>
</evidence>
<dbReference type="EMBL" id="JAJEKE010000015">
    <property type="protein sequence ID" value="MCQ1530782.1"/>
    <property type="molecule type" value="Genomic_DNA"/>
</dbReference>
<protein>
    <recommendedName>
        <fullName evidence="4 10">Phosphate propanoyltransferase</fullName>
        <ecNumber evidence="3 10">2.3.1.222</ecNumber>
    </recommendedName>
</protein>
<evidence type="ECO:0000256" key="8">
    <source>
        <dbReference type="ARBA" id="ARBA00023315"/>
    </source>
</evidence>
<dbReference type="NCBIfam" id="NF011652">
    <property type="entry name" value="PRK15070.1"/>
    <property type="match status" value="1"/>
</dbReference>
<name>A0ABT1NHW0_9FIRM</name>
<dbReference type="Pfam" id="PF06130">
    <property type="entry name" value="PTAC"/>
    <property type="match status" value="1"/>
</dbReference>
<evidence type="ECO:0000256" key="3">
    <source>
        <dbReference type="ARBA" id="ARBA00012206"/>
    </source>
</evidence>
<gene>
    <name evidence="11" type="ORF">LJD61_14665</name>
</gene>
<evidence type="ECO:0000256" key="1">
    <source>
        <dbReference type="ARBA" id="ARBA00001947"/>
    </source>
</evidence>
<comment type="cofactor">
    <cofactor evidence="1">
        <name>Zn(2+)</name>
        <dbReference type="ChEBI" id="CHEBI:29105"/>
    </cofactor>
</comment>
<dbReference type="PIRSF" id="PIRSF010130">
    <property type="entry name" value="PduL"/>
    <property type="match status" value="1"/>
</dbReference>
<dbReference type="EC" id="2.3.1.222" evidence="3 10"/>
<evidence type="ECO:0000256" key="10">
    <source>
        <dbReference type="PIRNR" id="PIRNR010130"/>
    </source>
</evidence>
<keyword evidence="12" id="KW-1185">Reference proteome</keyword>
<dbReference type="PANTHER" id="PTHR39453:SF1">
    <property type="entry name" value="PHOSPHATE PROPANOYLTRANSFERASE"/>
    <property type="match status" value="1"/>
</dbReference>
<dbReference type="PANTHER" id="PTHR39453">
    <property type="entry name" value="PHOSPHATE PROPANOYLTRANSFERASE"/>
    <property type="match status" value="1"/>
</dbReference>
<evidence type="ECO:0000313" key="12">
    <source>
        <dbReference type="Proteomes" id="UP001651880"/>
    </source>
</evidence>
<accession>A0ABT1NHW0</accession>
<evidence type="ECO:0000256" key="4">
    <source>
        <dbReference type="ARBA" id="ARBA00020837"/>
    </source>
</evidence>
<keyword evidence="5 10" id="KW-0808">Transferase</keyword>
<comment type="pathway">
    <text evidence="10">Polyol metabolism; 1,2-propanediol degradation.</text>
</comment>
<evidence type="ECO:0000256" key="6">
    <source>
        <dbReference type="ARBA" id="ARBA00022723"/>
    </source>
</evidence>
<evidence type="ECO:0000256" key="7">
    <source>
        <dbReference type="ARBA" id="ARBA00022833"/>
    </source>
</evidence>
<keyword evidence="6" id="KW-0479">Metal-binding</keyword>
<evidence type="ECO:0000256" key="5">
    <source>
        <dbReference type="ARBA" id="ARBA00022679"/>
    </source>
</evidence>
<evidence type="ECO:0000313" key="11">
    <source>
        <dbReference type="EMBL" id="MCQ1530782.1"/>
    </source>
</evidence>
<comment type="function">
    <text evidence="10">Involved in 1,2-propanediol (1,2-PD) degradation by catalyzing the conversion of propanoyl-CoA to propanoyl-phosphate.</text>
</comment>
<comment type="similarity">
    <text evidence="2 10">Belongs to the PduL family.</text>
</comment>
<keyword evidence="8 10" id="KW-0012">Acyltransferase</keyword>